<feature type="non-terminal residue" evidence="1">
    <location>
        <position position="147"/>
    </location>
</feature>
<reference evidence="1" key="1">
    <citation type="submission" date="2023-03" db="EMBL/GenBank/DDBJ databases">
        <title>Massive genome expansion in bonnet fungi (Mycena s.s.) driven by repeated elements and novel gene families across ecological guilds.</title>
        <authorList>
            <consortium name="Lawrence Berkeley National Laboratory"/>
            <person name="Harder C.B."/>
            <person name="Miyauchi S."/>
            <person name="Viragh M."/>
            <person name="Kuo A."/>
            <person name="Thoen E."/>
            <person name="Andreopoulos B."/>
            <person name="Lu D."/>
            <person name="Skrede I."/>
            <person name="Drula E."/>
            <person name="Henrissat B."/>
            <person name="Morin E."/>
            <person name="Kohler A."/>
            <person name="Barry K."/>
            <person name="LaButti K."/>
            <person name="Morin E."/>
            <person name="Salamov A."/>
            <person name="Lipzen A."/>
            <person name="Mereny Z."/>
            <person name="Hegedus B."/>
            <person name="Baldrian P."/>
            <person name="Stursova M."/>
            <person name="Weitz H."/>
            <person name="Taylor A."/>
            <person name="Grigoriev I.V."/>
            <person name="Nagy L.G."/>
            <person name="Martin F."/>
            <person name="Kauserud H."/>
        </authorList>
    </citation>
    <scope>NUCLEOTIDE SEQUENCE</scope>
    <source>
        <strain evidence="1">CBHHK200</strain>
    </source>
</reference>
<comment type="caution">
    <text evidence="1">The sequence shown here is derived from an EMBL/GenBank/DDBJ whole genome shotgun (WGS) entry which is preliminary data.</text>
</comment>
<accession>A0AAD6RZ12</accession>
<name>A0AAD6RZ12_9AGAR</name>
<feature type="non-terminal residue" evidence="1">
    <location>
        <position position="1"/>
    </location>
</feature>
<keyword evidence="2" id="KW-1185">Reference proteome</keyword>
<dbReference type="Proteomes" id="UP001218188">
    <property type="component" value="Unassembled WGS sequence"/>
</dbReference>
<evidence type="ECO:0000313" key="2">
    <source>
        <dbReference type="Proteomes" id="UP001218188"/>
    </source>
</evidence>
<dbReference type="EMBL" id="JARJCM010000401">
    <property type="protein sequence ID" value="KAJ7017493.1"/>
    <property type="molecule type" value="Genomic_DNA"/>
</dbReference>
<organism evidence="1 2">
    <name type="scientific">Mycena alexandri</name>
    <dbReference type="NCBI Taxonomy" id="1745969"/>
    <lineage>
        <taxon>Eukaryota</taxon>
        <taxon>Fungi</taxon>
        <taxon>Dikarya</taxon>
        <taxon>Basidiomycota</taxon>
        <taxon>Agaricomycotina</taxon>
        <taxon>Agaricomycetes</taxon>
        <taxon>Agaricomycetidae</taxon>
        <taxon>Agaricales</taxon>
        <taxon>Marasmiineae</taxon>
        <taxon>Mycenaceae</taxon>
        <taxon>Mycena</taxon>
    </lineage>
</organism>
<protein>
    <submittedName>
        <fullName evidence="1">Uncharacterized protein</fullName>
    </submittedName>
</protein>
<proteinExistence type="predicted"/>
<dbReference type="AlphaFoldDB" id="A0AAD6RZ12"/>
<evidence type="ECO:0000313" key="1">
    <source>
        <dbReference type="EMBL" id="KAJ7017493.1"/>
    </source>
</evidence>
<gene>
    <name evidence="1" type="ORF">C8F04DRAFT_873540</name>
</gene>
<sequence length="147" mass="16780">LSSYADIYNYALLDGRRITPTDRSRRNTAGSSIIQAWFNNEACGGEVVAILCHRQPGIPSSENTLLLMVMWMKESDFTPLDGNDEGFIWNTFPELGINTWQYNIYEDPREAGSRPVILPLNEVHCQISRGTLEHTDPKMWITNTMDR</sequence>